<feature type="transmembrane region" description="Helical" evidence="1">
    <location>
        <begin position="109"/>
        <end position="125"/>
    </location>
</feature>
<reference evidence="2" key="1">
    <citation type="journal article" date="2022" name="Front. Microbiol.">
        <title>Genome-based taxonomic rearrangement of Oceanobacter-related bacteria including the description of Thalassolituus hydrocarbonoclasticus sp. nov. and Thalassolituus pacificus sp. nov. and emended description of the genus Thalassolituus.</title>
        <authorList>
            <person name="Dong C."/>
            <person name="Wei L."/>
            <person name="Wang J."/>
            <person name="Lai Q."/>
            <person name="Huang Z."/>
            <person name="Shao Z."/>
        </authorList>
    </citation>
    <scope>NUCLEOTIDE SEQUENCE</scope>
    <source>
        <strain evidence="2">59MF3M-4</strain>
    </source>
</reference>
<dbReference type="AlphaFoldDB" id="A0A9X2WI73"/>
<keyword evidence="3" id="KW-1185">Reference proteome</keyword>
<organism evidence="2 3">
    <name type="scientific">Thalassolituus pacificus</name>
    <dbReference type="NCBI Taxonomy" id="2975440"/>
    <lineage>
        <taxon>Bacteria</taxon>
        <taxon>Pseudomonadati</taxon>
        <taxon>Pseudomonadota</taxon>
        <taxon>Gammaproteobacteria</taxon>
        <taxon>Oceanospirillales</taxon>
        <taxon>Oceanospirillaceae</taxon>
        <taxon>Thalassolituus</taxon>
    </lineage>
</organism>
<comment type="caution">
    <text evidence="2">The sequence shown here is derived from an EMBL/GenBank/DDBJ whole genome shotgun (WGS) entry which is preliminary data.</text>
</comment>
<evidence type="ECO:0000256" key="1">
    <source>
        <dbReference type="SAM" id="Phobius"/>
    </source>
</evidence>
<evidence type="ECO:0000313" key="3">
    <source>
        <dbReference type="Proteomes" id="UP001147830"/>
    </source>
</evidence>
<proteinExistence type="predicted"/>
<accession>A0A9X2WI73</accession>
<reference evidence="2" key="2">
    <citation type="submission" date="2022-08" db="EMBL/GenBank/DDBJ databases">
        <authorList>
            <person name="Dong C."/>
        </authorList>
    </citation>
    <scope>NUCLEOTIDE SEQUENCE</scope>
    <source>
        <strain evidence="2">59MF3M-4</strain>
    </source>
</reference>
<feature type="transmembrane region" description="Helical" evidence="1">
    <location>
        <begin position="132"/>
        <end position="150"/>
    </location>
</feature>
<keyword evidence="1" id="KW-0472">Membrane</keyword>
<gene>
    <name evidence="2" type="ORF">NYR02_18155</name>
</gene>
<name>A0A9X2WI73_9GAMM</name>
<feature type="transmembrane region" description="Helical" evidence="1">
    <location>
        <begin position="20"/>
        <end position="41"/>
    </location>
</feature>
<sequence length="179" mass="20280">MKIITMPQALHEVFGEQQSIAEIMATLAFALTGSAVMYFFLYQPANPDFNWKTILGLILVADVFAGCIANFTHGTNRFYAERPKGRLIFILIHVHILAIAWLLNAPFEYALLTWAFTIASALVINQLKNHPLQKFSGAAFMCFGLFLLILLPMPQWFLLCSVFFMIKVVFSFAVDHYAH</sequence>
<dbReference type="EMBL" id="JAOANI010000029">
    <property type="protein sequence ID" value="MCT7360951.1"/>
    <property type="molecule type" value="Genomic_DNA"/>
</dbReference>
<protein>
    <submittedName>
        <fullName evidence="2">Uncharacterized protein</fullName>
    </submittedName>
</protein>
<keyword evidence="1" id="KW-0812">Transmembrane</keyword>
<feature type="transmembrane region" description="Helical" evidence="1">
    <location>
        <begin position="53"/>
        <end position="73"/>
    </location>
</feature>
<feature type="transmembrane region" description="Helical" evidence="1">
    <location>
        <begin position="85"/>
        <end position="103"/>
    </location>
</feature>
<dbReference type="Proteomes" id="UP001147830">
    <property type="component" value="Unassembled WGS sequence"/>
</dbReference>
<dbReference type="RefSeq" id="WP_260977783.1">
    <property type="nucleotide sequence ID" value="NZ_JAOANI010000029.1"/>
</dbReference>
<keyword evidence="1" id="KW-1133">Transmembrane helix</keyword>
<evidence type="ECO:0000313" key="2">
    <source>
        <dbReference type="EMBL" id="MCT7360951.1"/>
    </source>
</evidence>